<evidence type="ECO:0000256" key="1">
    <source>
        <dbReference type="ARBA" id="ARBA00004141"/>
    </source>
</evidence>
<evidence type="ECO:0000256" key="3">
    <source>
        <dbReference type="ARBA" id="ARBA00022989"/>
    </source>
</evidence>
<feature type="transmembrane region" description="Helical" evidence="5">
    <location>
        <begin position="63"/>
        <end position="82"/>
    </location>
</feature>
<evidence type="ECO:0000256" key="5">
    <source>
        <dbReference type="SAM" id="Phobius"/>
    </source>
</evidence>
<keyword evidence="7" id="KW-0436">Ligase</keyword>
<dbReference type="GO" id="GO:0016020">
    <property type="term" value="C:membrane"/>
    <property type="evidence" value="ECO:0007669"/>
    <property type="project" value="UniProtKB-SubCell"/>
</dbReference>
<accession>A0A7H0VAQ8</accession>
<dbReference type="Proteomes" id="UP000516305">
    <property type="component" value="Chromosome"/>
</dbReference>
<dbReference type="GO" id="GO:0016874">
    <property type="term" value="F:ligase activity"/>
    <property type="evidence" value="ECO:0007669"/>
    <property type="project" value="UniProtKB-KW"/>
</dbReference>
<dbReference type="InterPro" id="IPR007016">
    <property type="entry name" value="O-antigen_ligase-rel_domated"/>
</dbReference>
<name>A0A7H0VAQ8_9FLAO</name>
<reference evidence="7 8" key="1">
    <citation type="submission" date="2020-08" db="EMBL/GenBank/DDBJ databases">
        <title>Croceimicrobium hydrocarbonivorans gen. nov., sp. nov., a novel marine bacterium isolated from a bacterial consortium that degrades polyethylene terephthalate.</title>
        <authorList>
            <person name="Liu R."/>
        </authorList>
    </citation>
    <scope>NUCLEOTIDE SEQUENCE [LARGE SCALE GENOMIC DNA]</scope>
    <source>
        <strain evidence="7 8">A20-9</strain>
    </source>
</reference>
<feature type="transmembrane region" description="Helical" evidence="5">
    <location>
        <begin position="200"/>
        <end position="216"/>
    </location>
</feature>
<feature type="transmembrane region" description="Helical" evidence="5">
    <location>
        <begin position="347"/>
        <end position="366"/>
    </location>
</feature>
<evidence type="ECO:0000256" key="4">
    <source>
        <dbReference type="ARBA" id="ARBA00023136"/>
    </source>
</evidence>
<dbReference type="InterPro" id="IPR051533">
    <property type="entry name" value="WaaL-like"/>
</dbReference>
<dbReference type="EMBL" id="CP060139">
    <property type="protein sequence ID" value="QNR22806.1"/>
    <property type="molecule type" value="Genomic_DNA"/>
</dbReference>
<gene>
    <name evidence="7" type="ORF">H4K34_10480</name>
</gene>
<dbReference type="KEGG" id="chyd:H4K34_10480"/>
<feature type="transmembrane region" description="Helical" evidence="5">
    <location>
        <begin position="222"/>
        <end position="238"/>
    </location>
</feature>
<dbReference type="Pfam" id="PF04932">
    <property type="entry name" value="Wzy_C"/>
    <property type="match status" value="1"/>
</dbReference>
<proteinExistence type="predicted"/>
<dbReference type="RefSeq" id="WP_210757373.1">
    <property type="nucleotide sequence ID" value="NZ_CP060139.1"/>
</dbReference>
<dbReference type="AlphaFoldDB" id="A0A7H0VAQ8"/>
<keyword evidence="2 5" id="KW-0812">Transmembrane</keyword>
<keyword evidence="8" id="KW-1185">Reference proteome</keyword>
<feature type="transmembrane region" description="Helical" evidence="5">
    <location>
        <begin position="170"/>
        <end position="188"/>
    </location>
</feature>
<evidence type="ECO:0000313" key="8">
    <source>
        <dbReference type="Proteomes" id="UP000516305"/>
    </source>
</evidence>
<dbReference type="PANTHER" id="PTHR37422">
    <property type="entry name" value="TEICHURONIC ACID BIOSYNTHESIS PROTEIN TUAE"/>
    <property type="match status" value="1"/>
</dbReference>
<keyword evidence="3 5" id="KW-1133">Transmembrane helix</keyword>
<feature type="domain" description="O-antigen ligase-related" evidence="6">
    <location>
        <begin position="205"/>
        <end position="358"/>
    </location>
</feature>
<evidence type="ECO:0000256" key="2">
    <source>
        <dbReference type="ARBA" id="ARBA00022692"/>
    </source>
</evidence>
<feature type="transmembrane region" description="Helical" evidence="5">
    <location>
        <begin position="124"/>
        <end position="141"/>
    </location>
</feature>
<feature type="transmembrane region" description="Helical" evidence="5">
    <location>
        <begin position="243"/>
        <end position="263"/>
    </location>
</feature>
<organism evidence="7 8">
    <name type="scientific">Croceimicrobium hydrocarbonivorans</name>
    <dbReference type="NCBI Taxonomy" id="2761580"/>
    <lineage>
        <taxon>Bacteria</taxon>
        <taxon>Pseudomonadati</taxon>
        <taxon>Bacteroidota</taxon>
        <taxon>Flavobacteriia</taxon>
        <taxon>Flavobacteriales</taxon>
        <taxon>Owenweeksiaceae</taxon>
        <taxon>Croceimicrobium</taxon>
    </lineage>
</organism>
<comment type="subcellular location">
    <subcellularLocation>
        <location evidence="1">Membrane</location>
        <topology evidence="1">Multi-pass membrane protein</topology>
    </subcellularLocation>
</comment>
<sequence>MGFTSHLPKLNSAPARFELLIAALLFSLPLGQEGLTNILLFALFIQSLIAYRWPQWSEGFKDPIWILSALFYAYLFLSITWAEDQAGGLRQMETKTAFLLAPLFILAGRKLWPSTSREFALKAFWWGCMVAMLWALSNAAIRSWEAGALYITHEAGRRYFFAYTHLASPLMHPGYLAAYLGLGLFAAVELQDKAKKNWQWIYRLSIVFLIVFMVLLQARINLIALFMVIGLAALFLAWQRKAYIWLGLPLLPILALGLFMGLASEDMQKRYFQVPDFDYDISGTDFNSATYRLAEWKCATEVIESNFWYGTGIGDNRQALFDSYEANHFWEGLNKGYNAHNQYLETMIAGGLPAVVLLTLLLLYYTYRALKQMDFLALSGLLFLMISLSTESMFERVWGVLIFTLFFPFLLMRSKESDSTAY</sequence>
<evidence type="ECO:0000313" key="7">
    <source>
        <dbReference type="EMBL" id="QNR22806.1"/>
    </source>
</evidence>
<protein>
    <submittedName>
        <fullName evidence="7">O-antigen ligase family protein</fullName>
    </submittedName>
</protein>
<evidence type="ECO:0000259" key="6">
    <source>
        <dbReference type="Pfam" id="PF04932"/>
    </source>
</evidence>
<feature type="transmembrane region" description="Helical" evidence="5">
    <location>
        <begin position="396"/>
        <end position="412"/>
    </location>
</feature>
<keyword evidence="4 5" id="KW-0472">Membrane</keyword>
<dbReference type="PANTHER" id="PTHR37422:SF13">
    <property type="entry name" value="LIPOPOLYSACCHARIDE BIOSYNTHESIS PROTEIN PA4999-RELATED"/>
    <property type="match status" value="1"/>
</dbReference>